<sequence length="549" mass="61358">MSRRPSSSNASRARGAGNRSRPRQEASLPPEASRSLEEEEHLAISWMSMFQESEITQPDLESCRTKYSVPLQYHLAVPGHHMRPYLPEAPWAFMYTDAFDAGLRLPLHPFVLECLSYWGIALPQMVPSSWRYVVVFVGECALHGIRPTLTLFHYFFLLEQAKGLYDIKSKRGLRIDKLPKPAEGWMRRYCLVRGEEMWPFNHVWTTIVVPQDIPGLSNLEAVQVGQLRSILESTSMIKAMDESWLVRAGLSPSQEEMFRSLARTLKGKNIDQGPPGPPPGPRAPGPLRIGGVRSEPRSYPQVTPVPATQISSAATVPTRRADEPDSRQLKRPRGTEAGGEGGEMHLLKRSRREELAVQCSSSSTRLVVADSLPTPEGEEISSGWRMMDTAEPWKSTEEAMTFVQGVLFPKLTKDLCTLTSDALVSRSLKHIVMGLHLSVALVSRVQESGALLKELMESATVDSDVATEFEDELWKAEAIKLRARCQNYATKLLEVQRERNESQAMVMVLRQRVETLIAEMQVNVPLDSVDPSLLTSSSKDATETTKPSK</sequence>
<dbReference type="PANTHER" id="PTHR31099:SF28">
    <property type="entry name" value="F5J5.12"/>
    <property type="match status" value="1"/>
</dbReference>
<dbReference type="Pfam" id="PF04195">
    <property type="entry name" value="Transposase_28"/>
    <property type="match status" value="1"/>
</dbReference>
<feature type="domain" description="Transposase (putative) gypsy type" evidence="2">
    <location>
        <begin position="95"/>
        <end position="159"/>
    </location>
</feature>
<organism evidence="3 4">
    <name type="scientific">Ensete ventricosum</name>
    <name type="common">Abyssinian banana</name>
    <name type="synonym">Musa ensete</name>
    <dbReference type="NCBI Taxonomy" id="4639"/>
    <lineage>
        <taxon>Eukaryota</taxon>
        <taxon>Viridiplantae</taxon>
        <taxon>Streptophyta</taxon>
        <taxon>Embryophyta</taxon>
        <taxon>Tracheophyta</taxon>
        <taxon>Spermatophyta</taxon>
        <taxon>Magnoliopsida</taxon>
        <taxon>Liliopsida</taxon>
        <taxon>Zingiberales</taxon>
        <taxon>Musaceae</taxon>
        <taxon>Ensete</taxon>
    </lineage>
</organism>
<feature type="region of interest" description="Disordered" evidence="1">
    <location>
        <begin position="1"/>
        <end position="36"/>
    </location>
</feature>
<evidence type="ECO:0000259" key="2">
    <source>
        <dbReference type="Pfam" id="PF04195"/>
    </source>
</evidence>
<reference evidence="3 4" key="1">
    <citation type="journal article" date="2014" name="Agronomy (Basel)">
        <title>A Draft Genome Sequence for Ensete ventricosum, the Drought-Tolerant Tree Against Hunger.</title>
        <authorList>
            <person name="Harrison J."/>
            <person name="Moore K.A."/>
            <person name="Paszkiewicz K."/>
            <person name="Jones T."/>
            <person name="Grant M."/>
            <person name="Ambacheew D."/>
            <person name="Muzemil S."/>
            <person name="Studholme D.J."/>
        </authorList>
    </citation>
    <scope>NUCLEOTIDE SEQUENCE [LARGE SCALE GENOMIC DNA]</scope>
</reference>
<feature type="compositionally biased region" description="Pro residues" evidence="1">
    <location>
        <begin position="274"/>
        <end position="284"/>
    </location>
</feature>
<evidence type="ECO:0000256" key="1">
    <source>
        <dbReference type="SAM" id="MobiDB-lite"/>
    </source>
</evidence>
<accession>A0A426ZY78</accession>
<feature type="compositionally biased region" description="Basic and acidic residues" evidence="1">
    <location>
        <begin position="319"/>
        <end position="328"/>
    </location>
</feature>
<evidence type="ECO:0000313" key="4">
    <source>
        <dbReference type="Proteomes" id="UP000287651"/>
    </source>
</evidence>
<name>A0A426ZY78_ENSVE</name>
<comment type="caution">
    <text evidence="3">The sequence shown here is derived from an EMBL/GenBank/DDBJ whole genome shotgun (WGS) entry which is preliminary data.</text>
</comment>
<gene>
    <name evidence="3" type="ORF">B296_00018915</name>
</gene>
<evidence type="ECO:0000313" key="3">
    <source>
        <dbReference type="EMBL" id="RRT68918.1"/>
    </source>
</evidence>
<protein>
    <recommendedName>
        <fullName evidence="2">Transposase (putative) gypsy type domain-containing protein</fullName>
    </recommendedName>
</protein>
<dbReference type="Proteomes" id="UP000287651">
    <property type="component" value="Unassembled WGS sequence"/>
</dbReference>
<dbReference type="EMBL" id="AMZH03004533">
    <property type="protein sequence ID" value="RRT68918.1"/>
    <property type="molecule type" value="Genomic_DNA"/>
</dbReference>
<feature type="compositionally biased region" description="Polar residues" evidence="1">
    <location>
        <begin position="306"/>
        <end position="315"/>
    </location>
</feature>
<feature type="region of interest" description="Disordered" evidence="1">
    <location>
        <begin position="267"/>
        <end position="345"/>
    </location>
</feature>
<dbReference type="PANTHER" id="PTHR31099">
    <property type="entry name" value="OS06G0165300 PROTEIN"/>
    <property type="match status" value="1"/>
</dbReference>
<dbReference type="InterPro" id="IPR007321">
    <property type="entry name" value="Transposase_28"/>
</dbReference>
<dbReference type="AlphaFoldDB" id="A0A426ZY78"/>
<feature type="compositionally biased region" description="Low complexity" evidence="1">
    <location>
        <begin position="1"/>
        <end position="19"/>
    </location>
</feature>
<proteinExistence type="predicted"/>